<name>A0ABP6SND2_9ACTN</name>
<evidence type="ECO:0000313" key="2">
    <source>
        <dbReference type="EMBL" id="GAA3381356.1"/>
    </source>
</evidence>
<comment type="caution">
    <text evidence="2">The sequence shown here is derived from an EMBL/GenBank/DDBJ whole genome shotgun (WGS) entry which is preliminary data.</text>
</comment>
<feature type="region of interest" description="Disordered" evidence="1">
    <location>
        <begin position="49"/>
        <end position="81"/>
    </location>
</feature>
<proteinExistence type="predicted"/>
<keyword evidence="3" id="KW-1185">Reference proteome</keyword>
<sequence>MPSSPIGCTAGHRAEHLTLVAQQSQVGDALAAVGEHHCRIGCDPSRVVPGSAGPKPAQRVGEGAAQAGGIGEIGQQAIRRG</sequence>
<protein>
    <submittedName>
        <fullName evidence="2">Uncharacterized protein</fullName>
    </submittedName>
</protein>
<evidence type="ECO:0000256" key="1">
    <source>
        <dbReference type="SAM" id="MobiDB-lite"/>
    </source>
</evidence>
<reference evidence="3" key="1">
    <citation type="journal article" date="2019" name="Int. J. Syst. Evol. Microbiol.">
        <title>The Global Catalogue of Microorganisms (GCM) 10K type strain sequencing project: providing services to taxonomists for standard genome sequencing and annotation.</title>
        <authorList>
            <consortium name="The Broad Institute Genomics Platform"/>
            <consortium name="The Broad Institute Genome Sequencing Center for Infectious Disease"/>
            <person name="Wu L."/>
            <person name="Ma J."/>
        </authorList>
    </citation>
    <scope>NUCLEOTIDE SEQUENCE [LARGE SCALE GENOMIC DNA]</scope>
    <source>
        <strain evidence="3">JCM 9651</strain>
    </source>
</reference>
<dbReference type="Proteomes" id="UP001499990">
    <property type="component" value="Unassembled WGS sequence"/>
</dbReference>
<evidence type="ECO:0000313" key="3">
    <source>
        <dbReference type="Proteomes" id="UP001499990"/>
    </source>
</evidence>
<organism evidence="2 3">
    <name type="scientific">Streptomyces sannanensis</name>
    <dbReference type="NCBI Taxonomy" id="285536"/>
    <lineage>
        <taxon>Bacteria</taxon>
        <taxon>Bacillati</taxon>
        <taxon>Actinomycetota</taxon>
        <taxon>Actinomycetes</taxon>
        <taxon>Kitasatosporales</taxon>
        <taxon>Streptomycetaceae</taxon>
        <taxon>Streptomyces</taxon>
    </lineage>
</organism>
<dbReference type="EMBL" id="BAAAYL010000004">
    <property type="protein sequence ID" value="GAA3381356.1"/>
    <property type="molecule type" value="Genomic_DNA"/>
</dbReference>
<gene>
    <name evidence="2" type="ORF">GCM10020367_72280</name>
</gene>
<accession>A0ABP6SND2</accession>